<dbReference type="Pfam" id="PF13349">
    <property type="entry name" value="DUF4097"/>
    <property type="match status" value="1"/>
</dbReference>
<organism evidence="2">
    <name type="scientific">Streptomyces sp. R33</name>
    <dbReference type="NCBI Taxonomy" id="3238629"/>
    <lineage>
        <taxon>Bacteria</taxon>
        <taxon>Bacillati</taxon>
        <taxon>Actinomycetota</taxon>
        <taxon>Actinomycetes</taxon>
        <taxon>Kitasatosporales</taxon>
        <taxon>Streptomycetaceae</taxon>
        <taxon>Streptomyces</taxon>
    </lineage>
</organism>
<protein>
    <submittedName>
        <fullName evidence="2">DUF4097 domain-containing protein</fullName>
    </submittedName>
</protein>
<sequence length="304" mass="31337">MAEQKTWSVAEPQKLTFEEPVTELRVRLVGGTVNVVADEGPARLEVAAVDGPPLYVVQEGGTLTVSYEDLPWNGSQDLKKWFEGKPWKAWSRSGPGRKAWERRATVTLTVPAATHVQLATVSATSVVSGIRADTDVNGVSGDVTLVGLSGKVNAKTVSGSVEAQSLTGGLGFHSVSGGLTVVDGAGGTVRADSVSGDMLIDLALDAAEPRPVDISLNSVSGQVAIRLPHPADARVEANTATGGVSNAFEDLRVSGQFAAKRITGTLGAGTGTLRATTVSGSIALLRRPAADAPAAPLVLDKKVL</sequence>
<feature type="domain" description="DUF4097" evidence="1">
    <location>
        <begin position="102"/>
        <end position="284"/>
    </location>
</feature>
<dbReference type="EMBL" id="CP165727">
    <property type="protein sequence ID" value="XDV64115.1"/>
    <property type="molecule type" value="Genomic_DNA"/>
</dbReference>
<reference evidence="2" key="1">
    <citation type="submission" date="2024-08" db="EMBL/GenBank/DDBJ databases">
        <authorList>
            <person name="Yu S.T."/>
        </authorList>
    </citation>
    <scope>NUCLEOTIDE SEQUENCE</scope>
    <source>
        <strain evidence="2">R33</strain>
    </source>
</reference>
<dbReference type="AlphaFoldDB" id="A0AB39Y226"/>
<name>A0AB39Y226_9ACTN</name>
<evidence type="ECO:0000313" key="2">
    <source>
        <dbReference type="EMBL" id="XDV64115.1"/>
    </source>
</evidence>
<proteinExistence type="predicted"/>
<evidence type="ECO:0000259" key="1">
    <source>
        <dbReference type="Pfam" id="PF13349"/>
    </source>
</evidence>
<dbReference type="RefSeq" id="WP_053784637.1">
    <property type="nucleotide sequence ID" value="NZ_CP165727.1"/>
</dbReference>
<accession>A0AB39Y226</accession>
<dbReference type="InterPro" id="IPR025164">
    <property type="entry name" value="Toastrack_DUF4097"/>
</dbReference>
<gene>
    <name evidence="2" type="ORF">AB5J51_14810</name>
</gene>